<accession>A0A2A3JQ38</accession>
<evidence type="ECO:0000256" key="8">
    <source>
        <dbReference type="ARBA" id="ARBA00023014"/>
    </source>
</evidence>
<dbReference type="PIRSF" id="PIRSF001394">
    <property type="entry name" value="Fe_dep_fumar_hy"/>
    <property type="match status" value="1"/>
</dbReference>
<dbReference type="InterPro" id="IPR011167">
    <property type="entry name" value="Fe_dep_fumarate_hydratase"/>
</dbReference>
<dbReference type="OrthoDB" id="9798978at2"/>
<dbReference type="PANTHER" id="PTHR43351">
    <property type="entry name" value="L(+)-TARTRATE DEHYDRATASE SUBUNIT BETA"/>
    <property type="match status" value="1"/>
</dbReference>
<comment type="subunit">
    <text evidence="4 10">Homodimer.</text>
</comment>
<evidence type="ECO:0000256" key="2">
    <source>
        <dbReference type="ARBA" id="ARBA00001966"/>
    </source>
</evidence>
<protein>
    <recommendedName>
        <fullName evidence="10">Fumarate hydratase class I</fullName>
        <ecNumber evidence="10">4.2.1.2</ecNumber>
    </recommendedName>
</protein>
<dbReference type="RefSeq" id="WP_095884484.1">
    <property type="nucleotide sequence ID" value="NZ_NTHN02000001.1"/>
</dbReference>
<evidence type="ECO:0000256" key="9">
    <source>
        <dbReference type="ARBA" id="ARBA00023239"/>
    </source>
</evidence>
<evidence type="ECO:0000259" key="11">
    <source>
        <dbReference type="Pfam" id="PF05681"/>
    </source>
</evidence>
<keyword evidence="7 10" id="KW-0408">Iron</keyword>
<sequence>MSTIKGEDITETIRAALQYIAVYHAPDYIRRLSDAYRREESPAARDAIGQILQSARMAALGNRPVCQDTGMVTVFARLGQSATISGNRTLEQCINDGVRLAYLDAGNPLRASMVADPIFGRRNTRDNTPAVTHVESCLGDTLELMVAAKGGGSENKARYTMLNPAAPVADWVVETVAGLGAGWCPPGVISVGVGGSAEKAMLLAKRALMDEIDMHELIERGPDTAEEELRIELYHRINDLGIGAQGLGGLTTVVDVKVSSYPTHAASKPVALMPQCAANRHAKVTLTGAGPVYLDPPDLSLWPEIDGGAAEGTLRRVNVDTLTKAEMADWQPGETLLLSGHILTGRDAAHRRISEILARGEALPFSLRGRVIYYVGPVDPVGSEVVGPAGPTTSTRMDGYTQMMLDQGLLSMIGKAERGSDTVERIAKAGATYLIAVGGAAVLVSRAIHGARMVAFEDLGMEAVREFEVRDMPVTVAVDSSGQSVHRLGPARWRREPTASGA</sequence>
<evidence type="ECO:0000256" key="7">
    <source>
        <dbReference type="ARBA" id="ARBA00023004"/>
    </source>
</evidence>
<gene>
    <name evidence="13" type="ORF">CLG85_000205</name>
    <name evidence="14" type="ORF">CLG85_24850</name>
</gene>
<dbReference type="InterPro" id="IPR004646">
    <property type="entry name" value="Fe-S_hydro-lyase_TtdA-typ_cat"/>
</dbReference>
<organism evidence="14">
    <name type="scientific">Alloyangia mangrovi</name>
    <dbReference type="NCBI Taxonomy" id="1779329"/>
    <lineage>
        <taxon>Bacteria</taxon>
        <taxon>Pseudomonadati</taxon>
        <taxon>Pseudomonadota</taxon>
        <taxon>Alphaproteobacteria</taxon>
        <taxon>Rhodobacterales</taxon>
        <taxon>Roseobacteraceae</taxon>
        <taxon>Alloyangia</taxon>
    </lineage>
</organism>
<dbReference type="NCBIfam" id="TIGR00723">
    <property type="entry name" value="ttdB_fumA_fumB"/>
    <property type="match status" value="1"/>
</dbReference>
<evidence type="ECO:0000256" key="6">
    <source>
        <dbReference type="ARBA" id="ARBA00022723"/>
    </source>
</evidence>
<evidence type="ECO:0000256" key="1">
    <source>
        <dbReference type="ARBA" id="ARBA00000929"/>
    </source>
</evidence>
<keyword evidence="15" id="KW-1185">Reference proteome</keyword>
<dbReference type="EMBL" id="NTHN01000630">
    <property type="protein sequence ID" value="PBD16579.1"/>
    <property type="molecule type" value="Genomic_DNA"/>
</dbReference>
<dbReference type="Gene3D" id="3.20.130.10">
    <property type="entry name" value="Fe-S hydro-lyase, tartrate dehydratase beta-type, catalytic domain"/>
    <property type="match status" value="1"/>
</dbReference>
<dbReference type="Proteomes" id="UP000217448">
    <property type="component" value="Unassembled WGS sequence"/>
</dbReference>
<evidence type="ECO:0000313" key="14">
    <source>
        <dbReference type="EMBL" id="PBD16579.1"/>
    </source>
</evidence>
<feature type="domain" description="Fe-S hydro-lyase tartrate dehydratase beta-type catalytic" evidence="12">
    <location>
        <begin position="288"/>
        <end position="487"/>
    </location>
</feature>
<dbReference type="GO" id="GO:0004333">
    <property type="term" value="F:fumarate hydratase activity"/>
    <property type="evidence" value="ECO:0007669"/>
    <property type="project" value="UniProtKB-UniRule"/>
</dbReference>
<evidence type="ECO:0000256" key="3">
    <source>
        <dbReference type="ARBA" id="ARBA00008876"/>
    </source>
</evidence>
<dbReference type="InterPro" id="IPR004647">
    <property type="entry name" value="Fe-S_hydro-lyase_TtdB-typ_cat"/>
</dbReference>
<dbReference type="EMBL" id="NTHN02000001">
    <property type="protein sequence ID" value="MCT4368851.1"/>
    <property type="molecule type" value="Genomic_DNA"/>
</dbReference>
<dbReference type="NCBIfam" id="TIGR00722">
    <property type="entry name" value="ttdA_fumA_fumB"/>
    <property type="match status" value="1"/>
</dbReference>
<dbReference type="GO" id="GO:0046872">
    <property type="term" value="F:metal ion binding"/>
    <property type="evidence" value="ECO:0007669"/>
    <property type="project" value="UniProtKB-UniRule"/>
</dbReference>
<evidence type="ECO:0000313" key="13">
    <source>
        <dbReference type="EMBL" id="MCT4368851.1"/>
    </source>
</evidence>
<dbReference type="EC" id="4.2.1.2" evidence="10"/>
<evidence type="ECO:0000256" key="4">
    <source>
        <dbReference type="ARBA" id="ARBA00011738"/>
    </source>
</evidence>
<evidence type="ECO:0000256" key="10">
    <source>
        <dbReference type="PIRNR" id="PIRNR001394"/>
    </source>
</evidence>
<dbReference type="Pfam" id="PF05683">
    <property type="entry name" value="Fumerase_C"/>
    <property type="match status" value="1"/>
</dbReference>
<feature type="domain" description="Fe-S hydro-lyase tartrate dehydratase alpha-type catalytic" evidence="11">
    <location>
        <begin position="11"/>
        <end position="284"/>
    </location>
</feature>
<comment type="similarity">
    <text evidence="3 10">Belongs to the class-I fumarase family.</text>
</comment>
<dbReference type="Pfam" id="PF05681">
    <property type="entry name" value="Fumerase"/>
    <property type="match status" value="1"/>
</dbReference>
<dbReference type="InterPro" id="IPR036660">
    <property type="entry name" value="Fe-S_hydroAse_TtdB_cat_sf"/>
</dbReference>
<keyword evidence="5 10" id="KW-0004">4Fe-4S</keyword>
<dbReference type="PANTHER" id="PTHR43351:SF2">
    <property type="entry name" value="L(+)-TARTRATE DEHYDRATASE SUBUNIT BETA-RELATED"/>
    <property type="match status" value="1"/>
</dbReference>
<proteinExistence type="inferred from homology"/>
<keyword evidence="6 10" id="KW-0479">Metal-binding</keyword>
<comment type="function">
    <text evidence="10">Catalyzes the reversible hydration of fumarate to (S)-malate.</text>
</comment>
<comment type="cofactor">
    <cofactor evidence="2 10">
        <name>[4Fe-4S] cluster</name>
        <dbReference type="ChEBI" id="CHEBI:49883"/>
    </cofactor>
</comment>
<reference evidence="14" key="1">
    <citation type="submission" date="2017-09" db="EMBL/GenBank/DDBJ databases">
        <title>Yangia sp. SAOS 153D whole genome sequencing.</title>
        <authorList>
            <person name="Verma A."/>
            <person name="Krishnamurthi S."/>
        </authorList>
    </citation>
    <scope>NUCLEOTIDE SEQUENCE [LARGE SCALE GENOMIC DNA]</scope>
    <source>
        <strain evidence="14">SAOS 153D</strain>
    </source>
</reference>
<dbReference type="SUPFAM" id="SSF117457">
    <property type="entry name" value="FumA C-terminal domain-like"/>
    <property type="match status" value="1"/>
</dbReference>
<reference evidence="13" key="3">
    <citation type="submission" date="2024-05" db="EMBL/GenBank/DDBJ databases">
        <title>Yangia mangrovi SAOS 153D genome.</title>
        <authorList>
            <person name="Verma A."/>
            <person name="Pal Y."/>
            <person name="Sundharam S."/>
            <person name="Bisht B."/>
            <person name="Srinivasan K."/>
        </authorList>
    </citation>
    <scope>NUCLEOTIDE SEQUENCE</scope>
    <source>
        <strain evidence="13">SAOS 153D</strain>
    </source>
</reference>
<evidence type="ECO:0000313" key="15">
    <source>
        <dbReference type="Proteomes" id="UP000217448"/>
    </source>
</evidence>
<keyword evidence="9 10" id="KW-0456">Lyase</keyword>
<comment type="caution">
    <text evidence="14">The sequence shown here is derived from an EMBL/GenBank/DDBJ whole genome shotgun (WGS) entry which is preliminary data.</text>
</comment>
<dbReference type="AlphaFoldDB" id="A0A2A3JQ38"/>
<dbReference type="GO" id="GO:0051539">
    <property type="term" value="F:4 iron, 4 sulfur cluster binding"/>
    <property type="evidence" value="ECO:0007669"/>
    <property type="project" value="UniProtKB-UniRule"/>
</dbReference>
<keyword evidence="8 10" id="KW-0411">Iron-sulfur</keyword>
<dbReference type="GO" id="GO:0006091">
    <property type="term" value="P:generation of precursor metabolites and energy"/>
    <property type="evidence" value="ECO:0007669"/>
    <property type="project" value="InterPro"/>
</dbReference>
<reference evidence="15" key="2">
    <citation type="submission" date="2023-07" db="EMBL/GenBank/DDBJ databases">
        <title>Yangia mangrovi SAOS 153D genome.</title>
        <authorList>
            <person name="Verma A."/>
            <person name="Pal Y."/>
            <person name="Sundharam S."/>
            <person name="Bisht B."/>
            <person name="Srinivasan K."/>
        </authorList>
    </citation>
    <scope>NUCLEOTIDE SEQUENCE [LARGE SCALE GENOMIC DNA]</scope>
    <source>
        <strain evidence="15">SAOS 153D</strain>
    </source>
</reference>
<evidence type="ECO:0000256" key="5">
    <source>
        <dbReference type="ARBA" id="ARBA00022485"/>
    </source>
</evidence>
<evidence type="ECO:0000259" key="12">
    <source>
        <dbReference type="Pfam" id="PF05683"/>
    </source>
</evidence>
<comment type="catalytic activity">
    <reaction evidence="1 10">
        <text>(S)-malate = fumarate + H2O</text>
        <dbReference type="Rhea" id="RHEA:12460"/>
        <dbReference type="ChEBI" id="CHEBI:15377"/>
        <dbReference type="ChEBI" id="CHEBI:15589"/>
        <dbReference type="ChEBI" id="CHEBI:29806"/>
        <dbReference type="EC" id="4.2.1.2"/>
    </reaction>
</comment>
<name>A0A2A3JQ38_9RHOB</name>